<feature type="signal peptide" evidence="1">
    <location>
        <begin position="1"/>
        <end position="18"/>
    </location>
</feature>
<proteinExistence type="predicted"/>
<feature type="non-terminal residue" evidence="2">
    <location>
        <position position="1"/>
    </location>
</feature>
<feature type="chain" id="PRO_5038973465" evidence="1">
    <location>
        <begin position="19"/>
        <end position="63"/>
    </location>
</feature>
<keyword evidence="3" id="KW-1185">Reference proteome</keyword>
<protein>
    <submittedName>
        <fullName evidence="2">Uncharacterized protein</fullName>
    </submittedName>
</protein>
<dbReference type="AlphaFoldDB" id="A0A9D3RUV8"/>
<evidence type="ECO:0000313" key="2">
    <source>
        <dbReference type="EMBL" id="KAG5842621.1"/>
    </source>
</evidence>
<evidence type="ECO:0000313" key="3">
    <source>
        <dbReference type="Proteomes" id="UP001044222"/>
    </source>
</evidence>
<dbReference type="EMBL" id="JAFIRN010000009">
    <property type="protein sequence ID" value="KAG5842621.1"/>
    <property type="molecule type" value="Genomic_DNA"/>
</dbReference>
<dbReference type="Proteomes" id="UP001044222">
    <property type="component" value="Chromosome 9"/>
</dbReference>
<organism evidence="2 3">
    <name type="scientific">Anguilla anguilla</name>
    <name type="common">European freshwater eel</name>
    <name type="synonym">Muraena anguilla</name>
    <dbReference type="NCBI Taxonomy" id="7936"/>
    <lineage>
        <taxon>Eukaryota</taxon>
        <taxon>Metazoa</taxon>
        <taxon>Chordata</taxon>
        <taxon>Craniata</taxon>
        <taxon>Vertebrata</taxon>
        <taxon>Euteleostomi</taxon>
        <taxon>Actinopterygii</taxon>
        <taxon>Neopterygii</taxon>
        <taxon>Teleostei</taxon>
        <taxon>Anguilliformes</taxon>
        <taxon>Anguillidae</taxon>
        <taxon>Anguilla</taxon>
    </lineage>
</organism>
<sequence length="63" mass="7044">GSRFLLSLELLLSPQLYACLKLINRALQHKESACLNRHAQLCGYSDCVAACSNFIPSNMPTRY</sequence>
<comment type="caution">
    <text evidence="2">The sequence shown here is derived from an EMBL/GenBank/DDBJ whole genome shotgun (WGS) entry which is preliminary data.</text>
</comment>
<accession>A0A9D3RUV8</accession>
<reference evidence="2" key="1">
    <citation type="submission" date="2021-01" db="EMBL/GenBank/DDBJ databases">
        <title>A chromosome-scale assembly of European eel, Anguilla anguilla.</title>
        <authorList>
            <person name="Henkel C."/>
            <person name="Jong-Raadsen S.A."/>
            <person name="Dufour S."/>
            <person name="Weltzien F.-A."/>
            <person name="Palstra A.P."/>
            <person name="Pelster B."/>
            <person name="Spaink H.P."/>
            <person name="Van Den Thillart G.E."/>
            <person name="Jansen H."/>
            <person name="Zahm M."/>
            <person name="Klopp C."/>
            <person name="Cedric C."/>
            <person name="Louis A."/>
            <person name="Berthelot C."/>
            <person name="Parey E."/>
            <person name="Roest Crollius H."/>
            <person name="Montfort J."/>
            <person name="Robinson-Rechavi M."/>
            <person name="Bucao C."/>
            <person name="Bouchez O."/>
            <person name="Gislard M."/>
            <person name="Lluch J."/>
            <person name="Milhes M."/>
            <person name="Lampietro C."/>
            <person name="Lopez Roques C."/>
            <person name="Donnadieu C."/>
            <person name="Braasch I."/>
            <person name="Desvignes T."/>
            <person name="Postlethwait J."/>
            <person name="Bobe J."/>
            <person name="Guiguen Y."/>
            <person name="Dirks R."/>
        </authorList>
    </citation>
    <scope>NUCLEOTIDE SEQUENCE</scope>
    <source>
        <strain evidence="2">Tag_6206</strain>
        <tissue evidence="2">Liver</tissue>
    </source>
</reference>
<feature type="non-terminal residue" evidence="2">
    <location>
        <position position="63"/>
    </location>
</feature>
<gene>
    <name evidence="2" type="ORF">ANANG_G00179560</name>
</gene>
<evidence type="ECO:0000256" key="1">
    <source>
        <dbReference type="SAM" id="SignalP"/>
    </source>
</evidence>
<name>A0A9D3RUV8_ANGAN</name>
<keyword evidence="1" id="KW-0732">Signal</keyword>